<organism evidence="2 3">
    <name type="scientific">Boletus edulis BED1</name>
    <dbReference type="NCBI Taxonomy" id="1328754"/>
    <lineage>
        <taxon>Eukaryota</taxon>
        <taxon>Fungi</taxon>
        <taxon>Dikarya</taxon>
        <taxon>Basidiomycota</taxon>
        <taxon>Agaricomycotina</taxon>
        <taxon>Agaricomycetes</taxon>
        <taxon>Agaricomycetidae</taxon>
        <taxon>Boletales</taxon>
        <taxon>Boletineae</taxon>
        <taxon>Boletaceae</taxon>
        <taxon>Boletoideae</taxon>
        <taxon>Boletus</taxon>
    </lineage>
</organism>
<keyword evidence="3" id="KW-1185">Reference proteome</keyword>
<reference evidence="2" key="2">
    <citation type="journal article" date="2020" name="Nat. Commun.">
        <title>Large-scale genome sequencing of mycorrhizal fungi provides insights into the early evolution of symbiotic traits.</title>
        <authorList>
            <person name="Miyauchi S."/>
            <person name="Kiss E."/>
            <person name="Kuo A."/>
            <person name="Drula E."/>
            <person name="Kohler A."/>
            <person name="Sanchez-Garcia M."/>
            <person name="Morin E."/>
            <person name="Andreopoulos B."/>
            <person name="Barry K.W."/>
            <person name="Bonito G."/>
            <person name="Buee M."/>
            <person name="Carver A."/>
            <person name="Chen C."/>
            <person name="Cichocki N."/>
            <person name="Clum A."/>
            <person name="Culley D."/>
            <person name="Crous P.W."/>
            <person name="Fauchery L."/>
            <person name="Girlanda M."/>
            <person name="Hayes R.D."/>
            <person name="Keri Z."/>
            <person name="LaButti K."/>
            <person name="Lipzen A."/>
            <person name="Lombard V."/>
            <person name="Magnuson J."/>
            <person name="Maillard F."/>
            <person name="Murat C."/>
            <person name="Nolan M."/>
            <person name="Ohm R.A."/>
            <person name="Pangilinan J."/>
            <person name="Pereira M.F."/>
            <person name="Perotto S."/>
            <person name="Peter M."/>
            <person name="Pfister S."/>
            <person name="Riley R."/>
            <person name="Sitrit Y."/>
            <person name="Stielow J.B."/>
            <person name="Szollosi G."/>
            <person name="Zifcakova L."/>
            <person name="Stursova M."/>
            <person name="Spatafora J.W."/>
            <person name="Tedersoo L."/>
            <person name="Vaario L.M."/>
            <person name="Yamada A."/>
            <person name="Yan M."/>
            <person name="Wang P."/>
            <person name="Xu J."/>
            <person name="Bruns T."/>
            <person name="Baldrian P."/>
            <person name="Vilgalys R."/>
            <person name="Dunand C."/>
            <person name="Henrissat B."/>
            <person name="Grigoriev I.V."/>
            <person name="Hibbett D."/>
            <person name="Nagy L.G."/>
            <person name="Martin F.M."/>
        </authorList>
    </citation>
    <scope>NUCLEOTIDE SEQUENCE</scope>
    <source>
        <strain evidence="2">BED1</strain>
    </source>
</reference>
<proteinExistence type="predicted"/>
<feature type="region of interest" description="Disordered" evidence="1">
    <location>
        <begin position="844"/>
        <end position="897"/>
    </location>
</feature>
<evidence type="ECO:0000313" key="3">
    <source>
        <dbReference type="Proteomes" id="UP001194468"/>
    </source>
</evidence>
<name>A0AAD4BEK9_BOLED</name>
<dbReference type="EMBL" id="WHUW01000124">
    <property type="protein sequence ID" value="KAF8422585.1"/>
    <property type="molecule type" value="Genomic_DNA"/>
</dbReference>
<dbReference type="AlphaFoldDB" id="A0AAD4BEK9"/>
<sequence>IRQQIIAHQSTGALMDLSLAHTLFQTNVDDFGHVQNNTKYTVYPLAFTRHLGNVQADGIITSFGRRMNLVDEKLQGIVEQQRDLRHAQEEDDIGMEIDMEERPDRPPILHAVSSQIYNAISHRVRDAAKFHEVQLGLVTTSLAGTTATSLPSKNRWQRNLDRCRGDLPHVRCAEKVAAAGQPQCMRFENTYRLDVHHLSAQKRSGDIIYAEVVNPLTRSWCHPTVLSAIKGVCVVVCFFHAQVVPELFQCATYPLTCLLEHLWNKHESVLKEGYVVDAFDLEMIAMLERALNYAHTGSSRVLTTMLMDRTWLSLSVVTDGLPCISSSFIHAGSLSSGLITIRRDKWPIHPVTRMPLTASQRSQELTYGKAHFLSYLASFAIKLAMKCVPLRDLNNANSNPVHQCATYAAEIALQCLINDTRTLVKDAVLQEITPLIEQGGLESAVVKPINGVMQLKVTSPPSISLSKFIEDIITQCNTLHPRSKPPFIARGQFLHVARSAIREVTTFAVQQGSCSGKDLELVIQDAFVSACHVLKINQVPWSLPPVAGRRGAPSTRVVHDAWMSLGATNPRGPPTSAALRAHENTPAAIARRTSQHIIVQDSRGEWSAIHVTLKSFHTVLHKSVAPQEVSQTGFDDASGESYIVEAYKFASDAYDPSKPIHHLAVIAGIACGGLLPQIFACKEQMTEGSKSSPAEYTSVVRNLDWVSRENRKKGVKDMQIYIRMVTLYIICMYESESPILKRQRDKTKGISNKKWVAKNSMKGITSFLLCRLGLAKVKKDRGFGSAQWGLDIEPLTQSEVNVLYDNVVSQLRRDNTYGGYDAVQYMMGNKTAELLAKNEFVTKRPTPTNGDREVVEAGSSNIHREGGRKRGEREWEEENEYVSADMATRKGQKRKAF</sequence>
<dbReference type="Proteomes" id="UP001194468">
    <property type="component" value="Unassembled WGS sequence"/>
</dbReference>
<comment type="caution">
    <text evidence="2">The sequence shown here is derived from an EMBL/GenBank/DDBJ whole genome shotgun (WGS) entry which is preliminary data.</text>
</comment>
<reference evidence="2" key="1">
    <citation type="submission" date="2019-10" db="EMBL/GenBank/DDBJ databases">
        <authorList>
            <consortium name="DOE Joint Genome Institute"/>
            <person name="Kuo A."/>
            <person name="Miyauchi S."/>
            <person name="Kiss E."/>
            <person name="Drula E."/>
            <person name="Kohler A."/>
            <person name="Sanchez-Garcia M."/>
            <person name="Andreopoulos B."/>
            <person name="Barry K.W."/>
            <person name="Bonito G."/>
            <person name="Buee M."/>
            <person name="Carver A."/>
            <person name="Chen C."/>
            <person name="Cichocki N."/>
            <person name="Clum A."/>
            <person name="Culley D."/>
            <person name="Crous P.W."/>
            <person name="Fauchery L."/>
            <person name="Girlanda M."/>
            <person name="Hayes R."/>
            <person name="Keri Z."/>
            <person name="LaButti K."/>
            <person name="Lipzen A."/>
            <person name="Lombard V."/>
            <person name="Magnuson J."/>
            <person name="Maillard F."/>
            <person name="Morin E."/>
            <person name="Murat C."/>
            <person name="Nolan M."/>
            <person name="Ohm R."/>
            <person name="Pangilinan J."/>
            <person name="Pereira M."/>
            <person name="Perotto S."/>
            <person name="Peter M."/>
            <person name="Riley R."/>
            <person name="Sitrit Y."/>
            <person name="Stielow B."/>
            <person name="Szollosi G."/>
            <person name="Zifcakova L."/>
            <person name="Stursova M."/>
            <person name="Spatafora J.W."/>
            <person name="Tedersoo L."/>
            <person name="Vaario L.-M."/>
            <person name="Yamada A."/>
            <person name="Yan M."/>
            <person name="Wang P."/>
            <person name="Xu J."/>
            <person name="Bruns T."/>
            <person name="Baldrian P."/>
            <person name="Vilgalys R."/>
            <person name="Henrissat B."/>
            <person name="Grigoriev I.V."/>
            <person name="Hibbett D."/>
            <person name="Nagy L.G."/>
            <person name="Martin F.M."/>
        </authorList>
    </citation>
    <scope>NUCLEOTIDE SEQUENCE</scope>
    <source>
        <strain evidence="2">BED1</strain>
    </source>
</reference>
<gene>
    <name evidence="2" type="ORF">L210DRAFT_852504</name>
</gene>
<feature type="non-terminal residue" evidence="2">
    <location>
        <position position="1"/>
    </location>
</feature>
<evidence type="ECO:0000313" key="2">
    <source>
        <dbReference type="EMBL" id="KAF8422585.1"/>
    </source>
</evidence>
<protein>
    <submittedName>
        <fullName evidence="2">Uncharacterized protein</fullName>
    </submittedName>
</protein>
<accession>A0AAD4BEK9</accession>
<feature type="compositionally biased region" description="Basic and acidic residues" evidence="1">
    <location>
        <begin position="862"/>
        <end position="873"/>
    </location>
</feature>
<evidence type="ECO:0000256" key="1">
    <source>
        <dbReference type="SAM" id="MobiDB-lite"/>
    </source>
</evidence>